<evidence type="ECO:0000256" key="2">
    <source>
        <dbReference type="ARBA" id="ARBA00005184"/>
    </source>
</evidence>
<comment type="similarity">
    <text evidence="3">Belongs to the pectinesterase family.</text>
</comment>
<dbReference type="Proteomes" id="UP001175226">
    <property type="component" value="Unassembled WGS sequence"/>
</dbReference>
<dbReference type="PROSITE" id="PS00503">
    <property type="entry name" value="PECTINESTERASE_2"/>
    <property type="match status" value="1"/>
</dbReference>
<sequence>MMQINSPLPIFKGRRELCRITEMFFPSFRSLTFFSLLPLFANLVDATPVLKRESRTSAPSGAVVVRASGAASGEYSTVQAAVDSLADDGTDQVIFIYEGTYTEQVYIDRDGQTTIMGQTSDTSSYASNTVTITYSLSLASADDDDSTGTLRVHKDDFALYNVNVKNTFGKASTDGQALALSAYGTNHGYYGVGFYSYQDTVLAQTGNQFYGSCYIEGAVDYIFGQYARAYFHQSTLASVGAGAITANGRPSSDGVSLYVINESTITTSSSATTSLEGLVYLGRPWAAYARVVYTSCSLGDLINSAGWEEWSSSEPNTDGVTFAEYGSSGDGASGTRASFATTLTSTSGYTISDVLGSDYPDWVDSDYL</sequence>
<comment type="caution">
    <text evidence="13">The sequence shown here is derived from an EMBL/GenBank/DDBJ whole genome shotgun (WGS) entry which is preliminary data.</text>
</comment>
<name>A0AA39MPT7_9AGAR</name>
<evidence type="ECO:0000256" key="9">
    <source>
        <dbReference type="ARBA" id="ARBA00047928"/>
    </source>
</evidence>
<dbReference type="GO" id="GO:0030599">
    <property type="term" value="F:pectinesterase activity"/>
    <property type="evidence" value="ECO:0007669"/>
    <property type="project" value="UniProtKB-UniRule"/>
</dbReference>
<accession>A0AA39MPT7</accession>
<evidence type="ECO:0000256" key="4">
    <source>
        <dbReference type="ARBA" id="ARBA00013229"/>
    </source>
</evidence>
<gene>
    <name evidence="13" type="ORF">EV421DRAFT_2056682</name>
</gene>
<reference evidence="13" key="1">
    <citation type="submission" date="2023-06" db="EMBL/GenBank/DDBJ databases">
        <authorList>
            <consortium name="Lawrence Berkeley National Laboratory"/>
            <person name="Ahrendt S."/>
            <person name="Sahu N."/>
            <person name="Indic B."/>
            <person name="Wong-Bajracharya J."/>
            <person name="Merenyi Z."/>
            <person name="Ke H.-M."/>
            <person name="Monk M."/>
            <person name="Kocsube S."/>
            <person name="Drula E."/>
            <person name="Lipzen A."/>
            <person name="Balint B."/>
            <person name="Henrissat B."/>
            <person name="Andreopoulos B."/>
            <person name="Martin F.M."/>
            <person name="Harder C.B."/>
            <person name="Rigling D."/>
            <person name="Ford K.L."/>
            <person name="Foster G.D."/>
            <person name="Pangilinan J."/>
            <person name="Papanicolaou A."/>
            <person name="Barry K."/>
            <person name="LaButti K."/>
            <person name="Viragh M."/>
            <person name="Koriabine M."/>
            <person name="Yan M."/>
            <person name="Riley R."/>
            <person name="Champramary S."/>
            <person name="Plett K.L."/>
            <person name="Tsai I.J."/>
            <person name="Slot J."/>
            <person name="Sipos G."/>
            <person name="Plett J."/>
            <person name="Nagy L.G."/>
            <person name="Grigoriev I.V."/>
        </authorList>
    </citation>
    <scope>NUCLEOTIDE SEQUENCE</scope>
    <source>
        <strain evidence="13">FPL87.14</strain>
    </source>
</reference>
<evidence type="ECO:0000256" key="1">
    <source>
        <dbReference type="ARBA" id="ARBA00004613"/>
    </source>
</evidence>
<keyword evidence="6" id="KW-0732">Signal</keyword>
<keyword evidence="14" id="KW-1185">Reference proteome</keyword>
<dbReference type="InterPro" id="IPR000070">
    <property type="entry name" value="Pectinesterase_cat"/>
</dbReference>
<dbReference type="Pfam" id="PF01095">
    <property type="entry name" value="Pectinesterase"/>
    <property type="match status" value="1"/>
</dbReference>
<evidence type="ECO:0000256" key="3">
    <source>
        <dbReference type="ARBA" id="ARBA00008891"/>
    </source>
</evidence>
<dbReference type="InterPro" id="IPR033131">
    <property type="entry name" value="Pectinesterase_Asp_AS"/>
</dbReference>
<evidence type="ECO:0000256" key="7">
    <source>
        <dbReference type="ARBA" id="ARBA00022801"/>
    </source>
</evidence>
<dbReference type="GO" id="GO:0045490">
    <property type="term" value="P:pectin catabolic process"/>
    <property type="evidence" value="ECO:0007669"/>
    <property type="project" value="UniProtKB-UniRule"/>
</dbReference>
<protein>
    <recommendedName>
        <fullName evidence="4 11">Pectinesterase</fullName>
        <ecNumber evidence="4 11">3.1.1.11</ecNumber>
    </recommendedName>
</protein>
<evidence type="ECO:0000256" key="6">
    <source>
        <dbReference type="ARBA" id="ARBA00022729"/>
    </source>
</evidence>
<dbReference type="SUPFAM" id="SSF51126">
    <property type="entry name" value="Pectin lyase-like"/>
    <property type="match status" value="1"/>
</dbReference>
<dbReference type="GO" id="GO:0005576">
    <property type="term" value="C:extracellular region"/>
    <property type="evidence" value="ECO:0007669"/>
    <property type="project" value="UniProtKB-SubCell"/>
</dbReference>
<evidence type="ECO:0000256" key="10">
    <source>
        <dbReference type="PROSITE-ProRule" id="PRU10040"/>
    </source>
</evidence>
<feature type="domain" description="Pectinesterase catalytic" evidence="12">
    <location>
        <begin position="70"/>
        <end position="335"/>
    </location>
</feature>
<feature type="active site" evidence="10">
    <location>
        <position position="220"/>
    </location>
</feature>
<keyword evidence="11" id="KW-0961">Cell wall biogenesis/degradation</keyword>
<dbReference type="Gene3D" id="2.160.20.10">
    <property type="entry name" value="Single-stranded right-handed beta-helix, Pectin lyase-like"/>
    <property type="match status" value="1"/>
</dbReference>
<comment type="catalytic activity">
    <reaction evidence="9 11">
        <text>[(1-&gt;4)-alpha-D-galacturonosyl methyl ester](n) + n H2O = [(1-&gt;4)-alpha-D-galacturonosyl](n) + n methanol + n H(+)</text>
        <dbReference type="Rhea" id="RHEA:22380"/>
        <dbReference type="Rhea" id="RHEA-COMP:14570"/>
        <dbReference type="Rhea" id="RHEA-COMP:14573"/>
        <dbReference type="ChEBI" id="CHEBI:15377"/>
        <dbReference type="ChEBI" id="CHEBI:15378"/>
        <dbReference type="ChEBI" id="CHEBI:17790"/>
        <dbReference type="ChEBI" id="CHEBI:140522"/>
        <dbReference type="ChEBI" id="CHEBI:140523"/>
        <dbReference type="EC" id="3.1.1.11"/>
    </reaction>
</comment>
<evidence type="ECO:0000313" key="13">
    <source>
        <dbReference type="EMBL" id="KAK0442651.1"/>
    </source>
</evidence>
<organism evidence="13 14">
    <name type="scientific">Armillaria borealis</name>
    <dbReference type="NCBI Taxonomy" id="47425"/>
    <lineage>
        <taxon>Eukaryota</taxon>
        <taxon>Fungi</taxon>
        <taxon>Dikarya</taxon>
        <taxon>Basidiomycota</taxon>
        <taxon>Agaricomycotina</taxon>
        <taxon>Agaricomycetes</taxon>
        <taxon>Agaricomycetidae</taxon>
        <taxon>Agaricales</taxon>
        <taxon>Marasmiineae</taxon>
        <taxon>Physalacriaceae</taxon>
        <taxon>Armillaria</taxon>
    </lineage>
</organism>
<dbReference type="PANTHER" id="PTHR31321:SF127">
    <property type="entry name" value="PECTINESTERASE"/>
    <property type="match status" value="1"/>
</dbReference>
<comment type="function">
    <text evidence="11">Involved in maceration and soft-rotting of plant tissue.</text>
</comment>
<evidence type="ECO:0000256" key="11">
    <source>
        <dbReference type="RuleBase" id="RU000589"/>
    </source>
</evidence>
<evidence type="ECO:0000256" key="5">
    <source>
        <dbReference type="ARBA" id="ARBA00022525"/>
    </source>
</evidence>
<dbReference type="InterPro" id="IPR012334">
    <property type="entry name" value="Pectin_lyas_fold"/>
</dbReference>
<proteinExistence type="inferred from homology"/>
<comment type="pathway">
    <text evidence="2 11">Glycan metabolism; pectin degradation; 2-dehydro-3-deoxy-D-gluconate from pectin: step 1/5.</text>
</comment>
<dbReference type="GO" id="GO:0042545">
    <property type="term" value="P:cell wall modification"/>
    <property type="evidence" value="ECO:0007669"/>
    <property type="project" value="UniProtKB-UniRule"/>
</dbReference>
<keyword evidence="5 11" id="KW-0964">Secreted</keyword>
<dbReference type="InterPro" id="IPR011050">
    <property type="entry name" value="Pectin_lyase_fold/virulence"/>
</dbReference>
<evidence type="ECO:0000259" key="12">
    <source>
        <dbReference type="Pfam" id="PF01095"/>
    </source>
</evidence>
<evidence type="ECO:0000256" key="8">
    <source>
        <dbReference type="ARBA" id="ARBA00023085"/>
    </source>
</evidence>
<feature type="non-terminal residue" evidence="13">
    <location>
        <position position="368"/>
    </location>
</feature>
<evidence type="ECO:0000313" key="14">
    <source>
        <dbReference type="Proteomes" id="UP001175226"/>
    </source>
</evidence>
<dbReference type="AlphaFoldDB" id="A0AA39MPT7"/>
<keyword evidence="7 11" id="KW-0378">Hydrolase</keyword>
<comment type="subcellular location">
    <subcellularLocation>
        <location evidence="1 11">Secreted</location>
    </subcellularLocation>
</comment>
<dbReference type="EMBL" id="JAUEPT010000025">
    <property type="protein sequence ID" value="KAK0442651.1"/>
    <property type="molecule type" value="Genomic_DNA"/>
</dbReference>
<dbReference type="EC" id="3.1.1.11" evidence="4 11"/>
<dbReference type="FunFam" id="2.160.20.10:FF:000014">
    <property type="entry name" value="Pectinesterase"/>
    <property type="match status" value="1"/>
</dbReference>
<keyword evidence="8 11" id="KW-0063">Aspartyl esterase</keyword>
<dbReference type="PANTHER" id="PTHR31321">
    <property type="entry name" value="ACYL-COA THIOESTER HYDROLASE YBHC-RELATED"/>
    <property type="match status" value="1"/>
</dbReference>